<dbReference type="Pfam" id="PF20150">
    <property type="entry name" value="2EXR"/>
    <property type="match status" value="1"/>
</dbReference>
<evidence type="ECO:0000313" key="2">
    <source>
        <dbReference type="EMBL" id="RDW80616.1"/>
    </source>
</evidence>
<dbReference type="InterPro" id="IPR045518">
    <property type="entry name" value="2EXR"/>
</dbReference>
<protein>
    <recommendedName>
        <fullName evidence="1">2EXR domain-containing protein</fullName>
    </recommendedName>
</protein>
<dbReference type="AlphaFoldDB" id="A0A3D8S2X8"/>
<dbReference type="OrthoDB" id="3469466at2759"/>
<proteinExistence type="predicted"/>
<name>A0A3D8S2X8_9HELO</name>
<feature type="domain" description="2EXR" evidence="1">
    <location>
        <begin position="9"/>
        <end position="86"/>
    </location>
</feature>
<accession>A0A3D8S2X8</accession>
<dbReference type="Proteomes" id="UP000256328">
    <property type="component" value="Unassembled WGS sequence"/>
</dbReference>
<reference evidence="2 3" key="1">
    <citation type="journal article" date="2018" name="IMA Fungus">
        <title>IMA Genome-F 9: Draft genome sequence of Annulohypoxylon stygium, Aspergillus mulundensis, Berkeleyomyces basicola (syn. Thielaviopsis basicola), Ceratocystis smalleyi, two Cercospora beticola strains, Coleophoma cylindrospora, Fusarium fracticaudum, Phialophora cf. hyalina, and Morchella septimelata.</title>
        <authorList>
            <person name="Wingfield B.D."/>
            <person name="Bills G.F."/>
            <person name="Dong Y."/>
            <person name="Huang W."/>
            <person name="Nel W.J."/>
            <person name="Swalarsk-Parry B.S."/>
            <person name="Vaghefi N."/>
            <person name="Wilken P.M."/>
            <person name="An Z."/>
            <person name="de Beer Z.W."/>
            <person name="De Vos L."/>
            <person name="Chen L."/>
            <person name="Duong T.A."/>
            <person name="Gao Y."/>
            <person name="Hammerbacher A."/>
            <person name="Kikkert J.R."/>
            <person name="Li Y."/>
            <person name="Li H."/>
            <person name="Li K."/>
            <person name="Li Q."/>
            <person name="Liu X."/>
            <person name="Ma X."/>
            <person name="Naidoo K."/>
            <person name="Pethybridge S.J."/>
            <person name="Sun J."/>
            <person name="Steenkamp E.T."/>
            <person name="van der Nest M.A."/>
            <person name="van Wyk S."/>
            <person name="Wingfield M.J."/>
            <person name="Xiong C."/>
            <person name="Yue Q."/>
            <person name="Zhang X."/>
        </authorList>
    </citation>
    <scope>NUCLEOTIDE SEQUENCE [LARGE SCALE GENOMIC DNA]</scope>
    <source>
        <strain evidence="2 3">BP5796</strain>
    </source>
</reference>
<organism evidence="2 3">
    <name type="scientific">Coleophoma crateriformis</name>
    <dbReference type="NCBI Taxonomy" id="565419"/>
    <lineage>
        <taxon>Eukaryota</taxon>
        <taxon>Fungi</taxon>
        <taxon>Dikarya</taxon>
        <taxon>Ascomycota</taxon>
        <taxon>Pezizomycotina</taxon>
        <taxon>Leotiomycetes</taxon>
        <taxon>Helotiales</taxon>
        <taxon>Dermateaceae</taxon>
        <taxon>Coleophoma</taxon>
    </lineage>
</organism>
<comment type="caution">
    <text evidence="2">The sequence shown here is derived from an EMBL/GenBank/DDBJ whole genome shotgun (WGS) entry which is preliminary data.</text>
</comment>
<sequence length="216" mass="25190">MTLNNGTLHSFMLLPREIRIQIWEIAIAAEKLPKLLFVDLAMNNECCCAKHIMHSHFRLPRALQVSREAREVALLNHNLAFQFTRASDGKVFPKQHIDPRMSSMLFRFHTEEQDHAKFYNKLTYSFLLDLISPSTDPTSPWFGTPVDFQIRINETFTYVRIRKSTADENARVDGITITGHGAPYVRPYEGLLDWNQAWEALRQQMVLQYPDRRCHS</sequence>
<gene>
    <name evidence="2" type="ORF">BP5796_05314</name>
</gene>
<dbReference type="EMBL" id="PDLN01000007">
    <property type="protein sequence ID" value="RDW80616.1"/>
    <property type="molecule type" value="Genomic_DNA"/>
</dbReference>
<keyword evidence="3" id="KW-1185">Reference proteome</keyword>
<evidence type="ECO:0000259" key="1">
    <source>
        <dbReference type="Pfam" id="PF20150"/>
    </source>
</evidence>
<evidence type="ECO:0000313" key="3">
    <source>
        <dbReference type="Proteomes" id="UP000256328"/>
    </source>
</evidence>